<accession>A0ABP6SNI2</accession>
<organism evidence="3 4">
    <name type="scientific">Streptomyces sannanensis</name>
    <dbReference type="NCBI Taxonomy" id="285536"/>
    <lineage>
        <taxon>Bacteria</taxon>
        <taxon>Bacillati</taxon>
        <taxon>Actinomycetota</taxon>
        <taxon>Actinomycetes</taxon>
        <taxon>Kitasatosporales</taxon>
        <taxon>Streptomycetaceae</taxon>
        <taxon>Streptomyces</taxon>
    </lineage>
</organism>
<name>A0ABP6SNI2_9ACTN</name>
<proteinExistence type="predicted"/>
<keyword evidence="4" id="KW-1185">Reference proteome</keyword>
<reference evidence="4" key="1">
    <citation type="journal article" date="2019" name="Int. J. Syst. Evol. Microbiol.">
        <title>The Global Catalogue of Microorganisms (GCM) 10K type strain sequencing project: providing services to taxonomists for standard genome sequencing and annotation.</title>
        <authorList>
            <consortium name="The Broad Institute Genomics Platform"/>
            <consortium name="The Broad Institute Genome Sequencing Center for Infectious Disease"/>
            <person name="Wu L."/>
            <person name="Ma J."/>
        </authorList>
    </citation>
    <scope>NUCLEOTIDE SEQUENCE [LARGE SCALE GENOMIC DNA]</scope>
    <source>
        <strain evidence="4">JCM 9651</strain>
    </source>
</reference>
<dbReference type="SUPFAM" id="SSF55729">
    <property type="entry name" value="Acyl-CoA N-acyltransferases (Nat)"/>
    <property type="match status" value="1"/>
</dbReference>
<gene>
    <name evidence="3" type="ORF">GCM10020367_72760</name>
</gene>
<dbReference type="InterPro" id="IPR000182">
    <property type="entry name" value="GNAT_dom"/>
</dbReference>
<dbReference type="RefSeq" id="WP_345045915.1">
    <property type="nucleotide sequence ID" value="NZ_BAAAYL010000004.1"/>
</dbReference>
<evidence type="ECO:0000313" key="4">
    <source>
        <dbReference type="Proteomes" id="UP001499990"/>
    </source>
</evidence>
<comment type="caution">
    <text evidence="3">The sequence shown here is derived from an EMBL/GenBank/DDBJ whole genome shotgun (WGS) entry which is preliminary data.</text>
</comment>
<feature type="region of interest" description="Disordered" evidence="1">
    <location>
        <begin position="1"/>
        <end position="22"/>
    </location>
</feature>
<sequence>MGKRTARKGARPAPLSAGRVRAGWPGPAGTRIRLARVRDTDAADTLLDMAGVRLMPALRSAIETGTSASVLLAGLGGTTKTFFETAVLAFITQPMPESMSGISLPLVAVAQDEKVVGVLAVTAPGTIIEKALEHGYEPHRALTMGVAVAKVHGLAVAETARGQGLAAALLNRSWQVYEQLGFLVLYGSYDTERDLGAFYSRCGYTVLDPGQGFSLAPIDIPFGIHAGPNECVFTRWRRRR</sequence>
<dbReference type="InterPro" id="IPR016181">
    <property type="entry name" value="Acyl_CoA_acyltransferase"/>
</dbReference>
<evidence type="ECO:0000256" key="1">
    <source>
        <dbReference type="SAM" id="MobiDB-lite"/>
    </source>
</evidence>
<dbReference type="PROSITE" id="PS51186">
    <property type="entry name" value="GNAT"/>
    <property type="match status" value="1"/>
</dbReference>
<evidence type="ECO:0000313" key="3">
    <source>
        <dbReference type="EMBL" id="GAA3381453.1"/>
    </source>
</evidence>
<dbReference type="Gene3D" id="3.40.630.30">
    <property type="match status" value="1"/>
</dbReference>
<dbReference type="Pfam" id="PF13508">
    <property type="entry name" value="Acetyltransf_7"/>
    <property type="match status" value="1"/>
</dbReference>
<feature type="domain" description="N-acetyltransferase" evidence="2">
    <location>
        <begin position="56"/>
        <end position="227"/>
    </location>
</feature>
<evidence type="ECO:0000259" key="2">
    <source>
        <dbReference type="PROSITE" id="PS51186"/>
    </source>
</evidence>
<protein>
    <submittedName>
        <fullName evidence="3">GNAT family N-acetyltransferase</fullName>
    </submittedName>
</protein>
<dbReference type="Proteomes" id="UP001499990">
    <property type="component" value="Unassembled WGS sequence"/>
</dbReference>
<feature type="compositionally biased region" description="Basic residues" evidence="1">
    <location>
        <begin position="1"/>
        <end position="10"/>
    </location>
</feature>
<dbReference type="EMBL" id="BAAAYL010000004">
    <property type="protein sequence ID" value="GAA3381453.1"/>
    <property type="molecule type" value="Genomic_DNA"/>
</dbReference>